<dbReference type="InterPro" id="IPR024463">
    <property type="entry name" value="Transposase_TnpC_homeodom"/>
</dbReference>
<dbReference type="Pfam" id="PF13005">
    <property type="entry name" value="zf-IS66"/>
    <property type="match status" value="1"/>
</dbReference>
<dbReference type="OrthoDB" id="9800877at2"/>
<dbReference type="Proteomes" id="UP000185639">
    <property type="component" value="Unassembled WGS sequence"/>
</dbReference>
<dbReference type="STRING" id="484498.SAMN05421686_1226"/>
<keyword evidence="5" id="KW-1185">Reference proteome</keyword>
<dbReference type="Pfam" id="PF03050">
    <property type="entry name" value="DDE_Tnp_IS66"/>
    <property type="match status" value="1"/>
</dbReference>
<dbReference type="AlphaFoldDB" id="A0A1N7QCV4"/>
<dbReference type="PANTHER" id="PTHR33678:SF1">
    <property type="entry name" value="BLL1576 PROTEIN"/>
    <property type="match status" value="1"/>
</dbReference>
<feature type="domain" description="Transposase TnpC homeodomain" evidence="3">
    <location>
        <begin position="50"/>
        <end position="120"/>
    </location>
</feature>
<evidence type="ECO:0000259" key="1">
    <source>
        <dbReference type="Pfam" id="PF03050"/>
    </source>
</evidence>
<sequence>MKPALNLKELSPDQLRELAEQLLRETQQKDEVIATRDRRIQHVELENGKLKHELAILKLHKFARTSEALNSQQCSLLDDLVNEDIAAIEEQLARHEQLLQAEPKQKQIPRRAPLPGDLPRTLTHHEPDTTRCDCDCELRRIGEDIREKLDYIPGTFTIERHIRGKWACPNCETFVQTPVPPQVIDKGIPAPGLLAQVLVAKYGDHLPLYRQERIFARAGVEPARSTLADWVGRCGVALQPLVDRLRELLHQQDVLHADETPVSMLEPGKKKTHKAYVWAYTSTAFLQLNAVIYDFAPGRSGEGARSFLCDWQGKLVCDDFSGYKASFRGGIVEIGCMAHACRKFFDLHMANQSTLAQSALEQIGKLYDIERLARDMDDESRLACRQQHAK</sequence>
<organism evidence="4 5">
    <name type="scientific">Thalassolituus maritimus</name>
    <dbReference type="NCBI Taxonomy" id="484498"/>
    <lineage>
        <taxon>Bacteria</taxon>
        <taxon>Pseudomonadati</taxon>
        <taxon>Pseudomonadota</taxon>
        <taxon>Gammaproteobacteria</taxon>
        <taxon>Oceanospirillales</taxon>
        <taxon>Oceanospirillaceae</taxon>
        <taxon>Thalassolituus</taxon>
    </lineage>
</organism>
<dbReference type="InterPro" id="IPR024474">
    <property type="entry name" value="Znf_dom_IS66"/>
</dbReference>
<reference evidence="5" key="1">
    <citation type="submission" date="2017-01" db="EMBL/GenBank/DDBJ databases">
        <authorList>
            <person name="Varghese N."/>
            <person name="Submissions S."/>
        </authorList>
    </citation>
    <scope>NUCLEOTIDE SEQUENCE [LARGE SCALE GENOMIC DNA]</scope>
    <source>
        <strain evidence="5">DSM 24913</strain>
    </source>
</reference>
<evidence type="ECO:0000259" key="2">
    <source>
        <dbReference type="Pfam" id="PF13005"/>
    </source>
</evidence>
<name>A0A1N7QCV4_9GAMM</name>
<proteinExistence type="predicted"/>
<gene>
    <name evidence="4" type="ORF">SAMN05421686_1226</name>
</gene>
<dbReference type="InterPro" id="IPR052344">
    <property type="entry name" value="Transposase-related"/>
</dbReference>
<dbReference type="PANTHER" id="PTHR33678">
    <property type="entry name" value="BLL1576 PROTEIN"/>
    <property type="match status" value="1"/>
</dbReference>
<dbReference type="InterPro" id="IPR004291">
    <property type="entry name" value="Transposase_IS66_central"/>
</dbReference>
<accession>A0A1N7QCV4</accession>
<dbReference type="NCBIfam" id="NF033517">
    <property type="entry name" value="transpos_IS66"/>
    <property type="match status" value="1"/>
</dbReference>
<feature type="domain" description="Transposase IS66 zinc-finger binding" evidence="2">
    <location>
        <begin position="130"/>
        <end position="172"/>
    </location>
</feature>
<protein>
    <submittedName>
        <fullName evidence="4">Transposase</fullName>
    </submittedName>
</protein>
<evidence type="ECO:0000313" key="5">
    <source>
        <dbReference type="Proteomes" id="UP000185639"/>
    </source>
</evidence>
<evidence type="ECO:0000259" key="3">
    <source>
        <dbReference type="Pfam" id="PF13007"/>
    </source>
</evidence>
<evidence type="ECO:0000313" key="4">
    <source>
        <dbReference type="EMBL" id="SIT20692.1"/>
    </source>
</evidence>
<dbReference type="EMBL" id="FTOH01000022">
    <property type="protein sequence ID" value="SIT20692.1"/>
    <property type="molecule type" value="Genomic_DNA"/>
</dbReference>
<dbReference type="Pfam" id="PF13007">
    <property type="entry name" value="LZ_Tnp_IS66"/>
    <property type="match status" value="1"/>
</dbReference>
<feature type="domain" description="Transposase IS66 central" evidence="1">
    <location>
        <begin position="186"/>
        <end position="390"/>
    </location>
</feature>